<proteinExistence type="predicted"/>
<organism evidence="2 3">
    <name type="scientific">Iphiclides podalirius</name>
    <name type="common">scarce swallowtail</name>
    <dbReference type="NCBI Taxonomy" id="110791"/>
    <lineage>
        <taxon>Eukaryota</taxon>
        <taxon>Metazoa</taxon>
        <taxon>Ecdysozoa</taxon>
        <taxon>Arthropoda</taxon>
        <taxon>Hexapoda</taxon>
        <taxon>Insecta</taxon>
        <taxon>Pterygota</taxon>
        <taxon>Neoptera</taxon>
        <taxon>Endopterygota</taxon>
        <taxon>Lepidoptera</taxon>
        <taxon>Glossata</taxon>
        <taxon>Ditrysia</taxon>
        <taxon>Papilionoidea</taxon>
        <taxon>Papilionidae</taxon>
        <taxon>Papilioninae</taxon>
        <taxon>Iphiclides</taxon>
    </lineage>
</organism>
<name>A0ABN8IRQ5_9NEOP</name>
<protein>
    <submittedName>
        <fullName evidence="2">Uncharacterized protein</fullName>
    </submittedName>
</protein>
<evidence type="ECO:0000256" key="1">
    <source>
        <dbReference type="SAM" id="MobiDB-lite"/>
    </source>
</evidence>
<reference evidence="2" key="1">
    <citation type="submission" date="2022-03" db="EMBL/GenBank/DDBJ databases">
        <authorList>
            <person name="Martin H S."/>
        </authorList>
    </citation>
    <scope>NUCLEOTIDE SEQUENCE</scope>
</reference>
<dbReference type="Proteomes" id="UP000837857">
    <property type="component" value="Chromosome 30"/>
</dbReference>
<keyword evidence="3" id="KW-1185">Reference proteome</keyword>
<accession>A0ABN8IRQ5</accession>
<evidence type="ECO:0000313" key="3">
    <source>
        <dbReference type="Proteomes" id="UP000837857"/>
    </source>
</evidence>
<sequence>MTRLGSCQGIGFGASGRGKSRGPATDGSGRPWRGELKPPAPAFAASARHAAQTQCQSVCSRRRCCAVVFLVTRWKCALSG</sequence>
<feature type="non-terminal residue" evidence="2">
    <location>
        <position position="80"/>
    </location>
</feature>
<evidence type="ECO:0000313" key="2">
    <source>
        <dbReference type="EMBL" id="CAH2065146.1"/>
    </source>
</evidence>
<feature type="region of interest" description="Disordered" evidence="1">
    <location>
        <begin position="1"/>
        <end position="43"/>
    </location>
</feature>
<dbReference type="EMBL" id="OW152842">
    <property type="protein sequence ID" value="CAH2065146.1"/>
    <property type="molecule type" value="Genomic_DNA"/>
</dbReference>
<gene>
    <name evidence="2" type="ORF">IPOD504_LOCUS13057</name>
</gene>